<dbReference type="PROSITE" id="PS00010">
    <property type="entry name" value="ASX_HYDROXYL"/>
    <property type="match status" value="1"/>
</dbReference>
<dbReference type="Pfam" id="PF00008">
    <property type="entry name" value="EGF"/>
    <property type="match status" value="2"/>
</dbReference>
<dbReference type="GO" id="GO:0038023">
    <property type="term" value="F:signaling receptor activity"/>
    <property type="evidence" value="ECO:0007669"/>
    <property type="project" value="TreeGrafter"/>
</dbReference>
<dbReference type="SMART" id="SM00181">
    <property type="entry name" value="EGF"/>
    <property type="match status" value="3"/>
</dbReference>
<comment type="caution">
    <text evidence="6">The sequence shown here is derived from an EMBL/GenBank/DDBJ whole genome shotgun (WGS) entry which is preliminary data.</text>
</comment>
<feature type="domain" description="F5/8 type C" evidence="4">
    <location>
        <begin position="495"/>
        <end position="651"/>
    </location>
</feature>
<feature type="region of interest" description="Disordered" evidence="3">
    <location>
        <begin position="307"/>
        <end position="340"/>
    </location>
</feature>
<dbReference type="EMBL" id="JAGTTL010000021">
    <property type="protein sequence ID" value="KAK6306708.1"/>
    <property type="molecule type" value="Genomic_DNA"/>
</dbReference>
<dbReference type="Pfam" id="PF00754">
    <property type="entry name" value="F5_F8_type_C"/>
    <property type="match status" value="2"/>
</dbReference>
<name>A0AAN8QQC0_9TELE</name>
<dbReference type="SMART" id="SM00179">
    <property type="entry name" value="EGF_CA"/>
    <property type="match status" value="1"/>
</dbReference>
<evidence type="ECO:0000259" key="5">
    <source>
        <dbReference type="PROSITE" id="PS50026"/>
    </source>
</evidence>
<dbReference type="PROSITE" id="PS01285">
    <property type="entry name" value="FA58C_1"/>
    <property type="match status" value="1"/>
</dbReference>
<dbReference type="InterPro" id="IPR000421">
    <property type="entry name" value="FA58C"/>
</dbReference>
<accession>A0AAN8QQC0</accession>
<dbReference type="PROSITE" id="PS50026">
    <property type="entry name" value="EGF_3"/>
    <property type="match status" value="3"/>
</dbReference>
<feature type="disulfide bond" evidence="2">
    <location>
        <begin position="482"/>
        <end position="491"/>
    </location>
</feature>
<dbReference type="SUPFAM" id="SSF49785">
    <property type="entry name" value="Galactose-binding domain-like"/>
    <property type="match status" value="2"/>
</dbReference>
<dbReference type="InterPro" id="IPR001881">
    <property type="entry name" value="EGF-like_Ca-bd_dom"/>
</dbReference>
<evidence type="ECO:0000313" key="7">
    <source>
        <dbReference type="Proteomes" id="UP001356427"/>
    </source>
</evidence>
<gene>
    <name evidence="6" type="ORF">J4Q44_G00236330</name>
</gene>
<dbReference type="GO" id="GO:0003676">
    <property type="term" value="F:nucleic acid binding"/>
    <property type="evidence" value="ECO:0007669"/>
    <property type="project" value="InterPro"/>
</dbReference>
<evidence type="ECO:0000313" key="6">
    <source>
        <dbReference type="EMBL" id="KAK6306708.1"/>
    </source>
</evidence>
<comment type="caution">
    <text evidence="2">Lacks conserved residue(s) required for the propagation of feature annotation.</text>
</comment>
<dbReference type="InterPro" id="IPR004875">
    <property type="entry name" value="DDE_SF_endonuclease_dom"/>
</dbReference>
<keyword evidence="1 2" id="KW-1015">Disulfide bond</keyword>
<dbReference type="PANTHER" id="PTHR46806:SF9">
    <property type="entry name" value="EGF-LIKE REPEAT AND DISCOIDIN I-LIKE DOMAIN-CONTAINING PROTEIN 3 PRECURSOR"/>
    <property type="match status" value="1"/>
</dbReference>
<dbReference type="PANTHER" id="PTHR46806">
    <property type="entry name" value="F5/8 TYPE C DOMAIN-CONTAINING PROTEIN"/>
    <property type="match status" value="1"/>
</dbReference>
<dbReference type="FunFam" id="2.60.120.260:FF:000002">
    <property type="entry name" value="Coagulation factor VIII"/>
    <property type="match status" value="2"/>
</dbReference>
<dbReference type="Pfam" id="PF03184">
    <property type="entry name" value="DDE_1"/>
    <property type="match status" value="1"/>
</dbReference>
<dbReference type="AlphaFoldDB" id="A0AAN8QQC0"/>
<reference evidence="6 7" key="1">
    <citation type="submission" date="2021-04" db="EMBL/GenBank/DDBJ databases">
        <authorList>
            <person name="De Guttry C."/>
            <person name="Zahm M."/>
            <person name="Klopp C."/>
            <person name="Cabau C."/>
            <person name="Louis A."/>
            <person name="Berthelot C."/>
            <person name="Parey E."/>
            <person name="Roest Crollius H."/>
            <person name="Montfort J."/>
            <person name="Robinson-Rechavi M."/>
            <person name="Bucao C."/>
            <person name="Bouchez O."/>
            <person name="Gislard M."/>
            <person name="Lluch J."/>
            <person name="Milhes M."/>
            <person name="Lampietro C."/>
            <person name="Lopez Roques C."/>
            <person name="Donnadieu C."/>
            <person name="Braasch I."/>
            <person name="Desvignes T."/>
            <person name="Postlethwait J."/>
            <person name="Bobe J."/>
            <person name="Wedekind C."/>
            <person name="Guiguen Y."/>
        </authorList>
    </citation>
    <scope>NUCLEOTIDE SEQUENCE [LARGE SCALE GENOMIC DNA]</scope>
    <source>
        <strain evidence="6">Cs_M1</strain>
        <tissue evidence="6">Blood</tissue>
    </source>
</reference>
<dbReference type="PROSITE" id="PS01186">
    <property type="entry name" value="EGF_2"/>
    <property type="match status" value="1"/>
</dbReference>
<protein>
    <recommendedName>
        <fullName evidence="8">EGF-like repeat and discoidin I-like domain-containing protein 3</fullName>
    </recommendedName>
</protein>
<evidence type="ECO:0000259" key="4">
    <source>
        <dbReference type="PROSITE" id="PS50022"/>
    </source>
</evidence>
<evidence type="ECO:0000256" key="1">
    <source>
        <dbReference type="ARBA" id="ARBA00023157"/>
    </source>
</evidence>
<dbReference type="InterPro" id="IPR008979">
    <property type="entry name" value="Galactose-bd-like_sf"/>
</dbReference>
<dbReference type="PROSITE" id="PS01286">
    <property type="entry name" value="FA58C_2"/>
    <property type="match status" value="2"/>
</dbReference>
<dbReference type="InterPro" id="IPR000152">
    <property type="entry name" value="EGF-type_Asp/Asn_hydroxyl_site"/>
</dbReference>
<dbReference type="GO" id="GO:0005886">
    <property type="term" value="C:plasma membrane"/>
    <property type="evidence" value="ECO:0007669"/>
    <property type="project" value="TreeGrafter"/>
</dbReference>
<evidence type="ECO:0008006" key="8">
    <source>
        <dbReference type="Google" id="ProtNLM"/>
    </source>
</evidence>
<dbReference type="InterPro" id="IPR050633">
    <property type="entry name" value="Neuropilin_MCO_CoagFactor"/>
</dbReference>
<proteinExistence type="predicted"/>
<dbReference type="PROSITE" id="PS00022">
    <property type="entry name" value="EGF_1"/>
    <property type="match status" value="2"/>
</dbReference>
<dbReference type="CDD" id="cd00057">
    <property type="entry name" value="FA58C"/>
    <property type="match status" value="2"/>
</dbReference>
<feature type="compositionally biased region" description="Acidic residues" evidence="3">
    <location>
        <begin position="316"/>
        <end position="331"/>
    </location>
</feature>
<dbReference type="FunFam" id="2.10.25.10:FF:000246">
    <property type="entry name" value="EGF-like repeat and discoidin I-like domain-containing protein 3"/>
    <property type="match status" value="1"/>
</dbReference>
<dbReference type="SMART" id="SM00231">
    <property type="entry name" value="FA58C"/>
    <property type="match status" value="2"/>
</dbReference>
<feature type="disulfide bond" evidence="2">
    <location>
        <begin position="444"/>
        <end position="453"/>
    </location>
</feature>
<keyword evidence="2" id="KW-0245">EGF-like domain</keyword>
<dbReference type="InterPro" id="IPR000742">
    <property type="entry name" value="EGF"/>
</dbReference>
<organism evidence="6 7">
    <name type="scientific">Coregonus suidteri</name>
    <dbReference type="NCBI Taxonomy" id="861788"/>
    <lineage>
        <taxon>Eukaryota</taxon>
        <taxon>Metazoa</taxon>
        <taxon>Chordata</taxon>
        <taxon>Craniata</taxon>
        <taxon>Vertebrata</taxon>
        <taxon>Euteleostomi</taxon>
        <taxon>Actinopterygii</taxon>
        <taxon>Neopterygii</taxon>
        <taxon>Teleostei</taxon>
        <taxon>Protacanthopterygii</taxon>
        <taxon>Salmoniformes</taxon>
        <taxon>Salmonidae</taxon>
        <taxon>Coregoninae</taxon>
        <taxon>Coregonus</taxon>
    </lineage>
</organism>
<dbReference type="Proteomes" id="UP001356427">
    <property type="component" value="Unassembled WGS sequence"/>
</dbReference>
<evidence type="ECO:0000256" key="2">
    <source>
        <dbReference type="PROSITE-ProRule" id="PRU00076"/>
    </source>
</evidence>
<dbReference type="FunFam" id="2.10.25.10:FF:000226">
    <property type="entry name" value="EGF-like repeat and discoidin I-like domain-containing protein 3"/>
    <property type="match status" value="1"/>
</dbReference>
<dbReference type="PROSITE" id="PS50022">
    <property type="entry name" value="FA58C_3"/>
    <property type="match status" value="2"/>
</dbReference>
<feature type="domain" description="EGF-like" evidence="5">
    <location>
        <begin position="368"/>
        <end position="408"/>
    </location>
</feature>
<feature type="domain" description="F5/8 type C" evidence="4">
    <location>
        <begin position="656"/>
        <end position="813"/>
    </location>
</feature>
<evidence type="ECO:0000256" key="3">
    <source>
        <dbReference type="SAM" id="MobiDB-lite"/>
    </source>
</evidence>
<dbReference type="Gene3D" id="2.60.120.260">
    <property type="entry name" value="Galactose-binding domain-like"/>
    <property type="match status" value="2"/>
</dbReference>
<sequence>MASADTAEAEAFVNNKFKAIIEEGGYKPEQVFNMDETALFWKRMPSRTFIMQEEAKAPGFKVHKDRLTLAMCGNAAGFMIKPGLIYRSKNPRALKNKNKDDLPVYWMYNAKAWMTKALNLDWFKNCFIPEVKCYLRGKGLDFKVLLLLDNAGGHGNDLAYDGVQIEFLPPNTTSLIQPMDQGVIRAFKALYTRNTLQHLVDAMDSDQDFSLKDYWRGYTIASCLQNIQRAIQEMKTETLKACWKKLWPEAVQNATGGSLDEVHHSAVETAVNLAKQIGGDGFNDMSPDDINALIDGDAQPLTDAELAEMTKPQSDDEREEGEEDTRDEEEGLTLGEVYEPNPCENGAACLNVLADESFSSADSEETTSAGPCHPNPCHNRGICEISETYRGDTFIGYACKCPTGFNGIHCQHRPCHPNPCHNRGICEISETYRGDTFIGYACKCPTGFNGIHCQHNVNECEKDPCKNGGICTDLVANYSCECPGEYMGRNCQYKCSGALGMEGGIISNQQITASSTHRALFGLQKWYPYFARLNKKGLVNAWTAAENDRWPWIQINLQRRMRVTGLITQGAKRIGSPEYVKSYKVASSDDGKTWRTYKVKGTDGDMIFRGNVENNAPSANSFTPPIEAQYVRIYPQVCRRHCTLRMELLGCELTGCSEPMGMKSGHIQDYQVTASSLFRTLNMDMFTWEPGKARLDKQGKVNAWTSGHSDQSQWLQVDMLLPTKITGIITQGAKDFGHVQFVGSYKVAYSNDGERWLVYQDEKQRKDKVFQGNFDNDTHRKNVIEPPIYARFVRILPWSWYGRITLRAELLGCTEEE</sequence>
<feature type="domain" description="EGF-like" evidence="5">
    <location>
        <begin position="411"/>
        <end position="454"/>
    </location>
</feature>
<dbReference type="Gene3D" id="2.10.25.10">
    <property type="entry name" value="Laminin"/>
    <property type="match status" value="3"/>
</dbReference>
<dbReference type="GO" id="GO:0005509">
    <property type="term" value="F:calcium ion binding"/>
    <property type="evidence" value="ECO:0007669"/>
    <property type="project" value="InterPro"/>
</dbReference>
<dbReference type="CDD" id="cd00054">
    <property type="entry name" value="EGF_CA"/>
    <property type="match status" value="3"/>
</dbReference>
<feature type="domain" description="EGF-like" evidence="5">
    <location>
        <begin position="456"/>
        <end position="492"/>
    </location>
</feature>
<dbReference type="PROSITE" id="PS01187">
    <property type="entry name" value="EGF_CA"/>
    <property type="match status" value="1"/>
</dbReference>
<dbReference type="SUPFAM" id="SSF57196">
    <property type="entry name" value="EGF/Laminin"/>
    <property type="match status" value="3"/>
</dbReference>
<keyword evidence="7" id="KW-1185">Reference proteome</keyword>
<dbReference type="InterPro" id="IPR018097">
    <property type="entry name" value="EGF_Ca-bd_CS"/>
</dbReference>